<feature type="compositionally biased region" description="Low complexity" evidence="21">
    <location>
        <begin position="808"/>
        <end position="831"/>
    </location>
</feature>
<keyword evidence="25" id="KW-1185">Reference proteome</keyword>
<dbReference type="InterPro" id="IPR012337">
    <property type="entry name" value="RNaseH-like_sf"/>
</dbReference>
<keyword evidence="5" id="KW-0479">Metal-binding</keyword>
<gene>
    <name evidence="24" type="ORF">Tco_0751085</name>
</gene>
<dbReference type="SUPFAM" id="SSF56672">
    <property type="entry name" value="DNA/RNA polymerases"/>
    <property type="match status" value="2"/>
</dbReference>
<keyword evidence="16" id="KW-0511">Multifunctional enzyme</keyword>
<evidence type="ECO:0000256" key="16">
    <source>
        <dbReference type="ARBA" id="ARBA00023268"/>
    </source>
</evidence>
<evidence type="ECO:0000259" key="23">
    <source>
        <dbReference type="PROSITE" id="PS50994"/>
    </source>
</evidence>
<reference evidence="24" key="2">
    <citation type="submission" date="2022-01" db="EMBL/GenBank/DDBJ databases">
        <authorList>
            <person name="Yamashiro T."/>
            <person name="Shiraishi A."/>
            <person name="Satake H."/>
            <person name="Nakayama K."/>
        </authorList>
    </citation>
    <scope>NUCLEOTIDE SEQUENCE</scope>
</reference>
<dbReference type="Pfam" id="PF24626">
    <property type="entry name" value="SH3_Tf2-1"/>
    <property type="match status" value="1"/>
</dbReference>
<dbReference type="InterPro" id="IPR001584">
    <property type="entry name" value="Integrase_cat-core"/>
</dbReference>
<dbReference type="Gene3D" id="3.30.70.270">
    <property type="match status" value="2"/>
</dbReference>
<keyword evidence="15" id="KW-0233">DNA recombination</keyword>
<evidence type="ECO:0000256" key="6">
    <source>
        <dbReference type="ARBA" id="ARBA00022750"/>
    </source>
</evidence>
<evidence type="ECO:0000256" key="5">
    <source>
        <dbReference type="ARBA" id="ARBA00022723"/>
    </source>
</evidence>
<name>A0ABQ4Z321_9ASTR</name>
<dbReference type="InterPro" id="IPR001969">
    <property type="entry name" value="Aspartic_peptidase_AS"/>
</dbReference>
<dbReference type="CDD" id="cd09272">
    <property type="entry name" value="RNase_HI_RT_Ty1"/>
    <property type="match status" value="1"/>
</dbReference>
<comment type="caution">
    <text evidence="24">The sequence shown here is derived from an EMBL/GenBank/DDBJ whole genome shotgun (WGS) entry which is preliminary data.</text>
</comment>
<evidence type="ECO:0000256" key="12">
    <source>
        <dbReference type="ARBA" id="ARBA00022918"/>
    </source>
</evidence>
<dbReference type="PANTHER" id="PTHR37984:SF5">
    <property type="entry name" value="PROTEIN NYNRIN-LIKE"/>
    <property type="match status" value="1"/>
</dbReference>
<dbReference type="CDD" id="cd09274">
    <property type="entry name" value="RNase_HI_RT_Ty3"/>
    <property type="match status" value="1"/>
</dbReference>
<dbReference type="Pfam" id="PF08284">
    <property type="entry name" value="RVP_2"/>
    <property type="match status" value="1"/>
</dbReference>
<dbReference type="Pfam" id="PF00665">
    <property type="entry name" value="rve"/>
    <property type="match status" value="1"/>
</dbReference>
<dbReference type="EMBL" id="BQNB010010982">
    <property type="protein sequence ID" value="GJS84544.1"/>
    <property type="molecule type" value="Genomic_DNA"/>
</dbReference>
<evidence type="ECO:0000256" key="8">
    <source>
        <dbReference type="ARBA" id="ARBA00022801"/>
    </source>
</evidence>
<evidence type="ECO:0000256" key="19">
    <source>
        <dbReference type="ARBA" id="ARBA00033113"/>
    </source>
</evidence>
<evidence type="ECO:0000256" key="11">
    <source>
        <dbReference type="ARBA" id="ARBA00022908"/>
    </source>
</evidence>
<dbReference type="InterPro" id="IPR000477">
    <property type="entry name" value="RT_dom"/>
</dbReference>
<dbReference type="PROSITE" id="PS50994">
    <property type="entry name" value="INTEGRASE"/>
    <property type="match status" value="2"/>
</dbReference>
<keyword evidence="9" id="KW-0460">Magnesium</keyword>
<evidence type="ECO:0000256" key="1">
    <source>
        <dbReference type="ARBA" id="ARBA00022670"/>
    </source>
</evidence>
<evidence type="ECO:0000256" key="4">
    <source>
        <dbReference type="ARBA" id="ARBA00022722"/>
    </source>
</evidence>
<dbReference type="Pfam" id="PF17919">
    <property type="entry name" value="RT_RNaseH_2"/>
    <property type="match status" value="1"/>
</dbReference>
<keyword evidence="7" id="KW-0255">Endonuclease</keyword>
<keyword evidence="3" id="KW-0548">Nucleotidyltransferase</keyword>
<protein>
    <recommendedName>
        <fullName evidence="17">Gag-Pol-p199</fullName>
    </recommendedName>
    <alternativeName>
        <fullName evidence="18">TY1A-TY1B</fullName>
    </alternativeName>
    <alternativeName>
        <fullName evidence="19">p190</fullName>
    </alternativeName>
</protein>
<evidence type="ECO:0000256" key="9">
    <source>
        <dbReference type="ARBA" id="ARBA00022842"/>
    </source>
</evidence>
<keyword evidence="4" id="KW-0540">Nuclease</keyword>
<evidence type="ECO:0000259" key="22">
    <source>
        <dbReference type="PROSITE" id="PS50878"/>
    </source>
</evidence>
<dbReference type="SUPFAM" id="SSF50630">
    <property type="entry name" value="Acid proteases"/>
    <property type="match status" value="1"/>
</dbReference>
<dbReference type="PROSITE" id="PS00141">
    <property type="entry name" value="ASP_PROTEASE"/>
    <property type="match status" value="1"/>
</dbReference>
<dbReference type="Gene3D" id="3.10.10.10">
    <property type="entry name" value="HIV Type 1 Reverse Transcriptase, subunit A, domain 1"/>
    <property type="match status" value="1"/>
</dbReference>
<dbReference type="InterPro" id="IPR043128">
    <property type="entry name" value="Rev_trsase/Diguanyl_cyclase"/>
</dbReference>
<evidence type="ECO:0000256" key="17">
    <source>
        <dbReference type="ARBA" id="ARBA00030524"/>
    </source>
</evidence>
<dbReference type="InterPro" id="IPR025724">
    <property type="entry name" value="GAG-pre-integrase_dom"/>
</dbReference>
<dbReference type="InterPro" id="IPR056924">
    <property type="entry name" value="SH3_Tf2-1"/>
</dbReference>
<feature type="domain" description="Integrase catalytic" evidence="23">
    <location>
        <begin position="1578"/>
        <end position="1741"/>
    </location>
</feature>
<evidence type="ECO:0000256" key="13">
    <source>
        <dbReference type="ARBA" id="ARBA00022932"/>
    </source>
</evidence>
<evidence type="ECO:0000256" key="20">
    <source>
        <dbReference type="ARBA" id="ARBA00057243"/>
    </source>
</evidence>
<evidence type="ECO:0000256" key="21">
    <source>
        <dbReference type="SAM" id="MobiDB-lite"/>
    </source>
</evidence>
<dbReference type="InterPro" id="IPR041588">
    <property type="entry name" value="Integrase_H2C2"/>
</dbReference>
<keyword evidence="13" id="KW-0239">DNA-directed DNA polymerase</keyword>
<feature type="region of interest" description="Disordered" evidence="21">
    <location>
        <begin position="805"/>
        <end position="834"/>
    </location>
</feature>
<dbReference type="Gene3D" id="1.10.340.70">
    <property type="match status" value="1"/>
</dbReference>
<dbReference type="PROSITE" id="PS50878">
    <property type="entry name" value="RT_POL"/>
    <property type="match status" value="1"/>
</dbReference>
<keyword evidence="2" id="KW-0808">Transferase</keyword>
<keyword evidence="1" id="KW-0645">Protease</keyword>
<evidence type="ECO:0000256" key="7">
    <source>
        <dbReference type="ARBA" id="ARBA00022759"/>
    </source>
</evidence>
<keyword evidence="8" id="KW-0378">Hydrolase</keyword>
<keyword evidence="14" id="KW-0238">DNA-binding</keyword>
<dbReference type="InterPro" id="IPR050951">
    <property type="entry name" value="Retrovirus_Pol_polyprotein"/>
</dbReference>
<accession>A0ABQ4Z321</accession>
<evidence type="ECO:0000313" key="25">
    <source>
        <dbReference type="Proteomes" id="UP001151760"/>
    </source>
</evidence>
<dbReference type="InterPro" id="IPR021109">
    <property type="entry name" value="Peptidase_aspartic_dom_sf"/>
</dbReference>
<keyword evidence="10" id="KW-0694">RNA-binding</keyword>
<evidence type="ECO:0000256" key="3">
    <source>
        <dbReference type="ARBA" id="ARBA00022695"/>
    </source>
</evidence>
<keyword evidence="6" id="KW-0064">Aspartyl protease</keyword>
<dbReference type="Pfam" id="PF17921">
    <property type="entry name" value="Integrase_H2C2"/>
    <property type="match status" value="1"/>
</dbReference>
<evidence type="ECO:0000256" key="15">
    <source>
        <dbReference type="ARBA" id="ARBA00023172"/>
    </source>
</evidence>
<evidence type="ECO:0000256" key="14">
    <source>
        <dbReference type="ARBA" id="ARBA00023125"/>
    </source>
</evidence>
<dbReference type="Pfam" id="PF00078">
    <property type="entry name" value="RVT_1"/>
    <property type="match status" value="1"/>
</dbReference>
<organism evidence="24 25">
    <name type="scientific">Tanacetum coccineum</name>
    <dbReference type="NCBI Taxonomy" id="301880"/>
    <lineage>
        <taxon>Eukaryota</taxon>
        <taxon>Viridiplantae</taxon>
        <taxon>Streptophyta</taxon>
        <taxon>Embryophyta</taxon>
        <taxon>Tracheophyta</taxon>
        <taxon>Spermatophyta</taxon>
        <taxon>Magnoliopsida</taxon>
        <taxon>eudicotyledons</taxon>
        <taxon>Gunneridae</taxon>
        <taxon>Pentapetalae</taxon>
        <taxon>asterids</taxon>
        <taxon>campanulids</taxon>
        <taxon>Asterales</taxon>
        <taxon>Asteraceae</taxon>
        <taxon>Asteroideae</taxon>
        <taxon>Anthemideae</taxon>
        <taxon>Anthemidinae</taxon>
        <taxon>Tanacetum</taxon>
    </lineage>
</organism>
<evidence type="ECO:0000313" key="24">
    <source>
        <dbReference type="EMBL" id="GJS84544.1"/>
    </source>
</evidence>
<dbReference type="CDD" id="cd00303">
    <property type="entry name" value="retropepsin_like"/>
    <property type="match status" value="1"/>
</dbReference>
<evidence type="ECO:0000256" key="18">
    <source>
        <dbReference type="ARBA" id="ARBA00032154"/>
    </source>
</evidence>
<reference evidence="24" key="1">
    <citation type="journal article" date="2022" name="Int. J. Mol. Sci.">
        <title>Draft Genome of Tanacetum Coccineum: Genomic Comparison of Closely Related Tanacetum-Family Plants.</title>
        <authorList>
            <person name="Yamashiro T."/>
            <person name="Shiraishi A."/>
            <person name="Nakayama K."/>
            <person name="Satake H."/>
        </authorList>
    </citation>
    <scope>NUCLEOTIDE SEQUENCE</scope>
</reference>
<dbReference type="SUPFAM" id="SSF53098">
    <property type="entry name" value="Ribonuclease H-like"/>
    <property type="match status" value="2"/>
</dbReference>
<keyword evidence="12 24" id="KW-0695">RNA-directed DNA polymerase</keyword>
<dbReference type="PANTHER" id="PTHR37984">
    <property type="entry name" value="PROTEIN CBG26694"/>
    <property type="match status" value="1"/>
</dbReference>
<proteinExistence type="predicted"/>
<dbReference type="Gene3D" id="2.40.70.10">
    <property type="entry name" value="Acid Proteases"/>
    <property type="match status" value="1"/>
</dbReference>
<keyword evidence="11" id="KW-0229">DNA integration</keyword>
<feature type="domain" description="Integrase catalytic" evidence="23">
    <location>
        <begin position="261"/>
        <end position="427"/>
    </location>
</feature>
<comment type="function">
    <text evidence="20">Capsid protein (CA) is the structural component of the virus-like particle (VLP), forming the shell that encapsulates the retrotransposons dimeric RNA genome. The particles are assembled from trimer-clustered units and there are holes in the capsid shells that allow for the diffusion of macromolecules. CA also has nucleocapsid-like chaperone activity, promoting primer tRNA(i)-Met annealing to the multipartite primer-binding site (PBS), dimerization of Ty1 RNA and initiation of reverse transcription.</text>
</comment>
<dbReference type="InterPro" id="IPR013103">
    <property type="entry name" value="RVT_2"/>
</dbReference>
<dbReference type="CDD" id="cd01647">
    <property type="entry name" value="RT_LTR"/>
    <property type="match status" value="1"/>
</dbReference>
<feature type="domain" description="Reverse transcriptase" evidence="22">
    <location>
        <begin position="1079"/>
        <end position="1258"/>
    </location>
</feature>
<evidence type="ECO:0000256" key="10">
    <source>
        <dbReference type="ARBA" id="ARBA00022884"/>
    </source>
</evidence>
<dbReference type="InterPro" id="IPR036397">
    <property type="entry name" value="RNaseH_sf"/>
</dbReference>
<dbReference type="InterPro" id="IPR041577">
    <property type="entry name" value="RT_RNaseH_2"/>
</dbReference>
<dbReference type="InterPro" id="IPR043502">
    <property type="entry name" value="DNA/RNA_pol_sf"/>
</dbReference>
<dbReference type="Pfam" id="PF07727">
    <property type="entry name" value="RVT_2"/>
    <property type="match status" value="1"/>
</dbReference>
<sequence length="2524" mass="288619">MTKAQDQRSQSVKEQAYNMIKTKDSRTQRQSDLNKFKEARFKISPQEFEDRTLGEIVSLKYVFEHGSSESAGNLASGEIVSLKILSRIRKLSYISWKLGLYLQYVVLHLKWRVGNLDFDSVSFVKELGHFNLFSISQICDKQHKVLFTETECLVVSPDFKMPDENQILLKVPRQHNMYSFDMKTPALTKDYACLIAKATSDESKLWHRRLGHINFKNLNKLVKGNLVRGLPSKVFRNDHTCVACQKGKQHKASCKAKLERTITEPLHTLHMDLFGPTSVKSINHASYCLVITDDCTRFSWVFFLATKDETSGILQNFIRQIENQLNHRVKIIRSDNGTEFKNRDMLEFCGNKGIKQEYSNARTLQQNGVAERMNRTLIKAARTMLADSLLPTTFWAEAVSTACYIFNRVRVTKPQNKTPYELLFGHKPIISYIRPFGCHVTILDTLSVLGKFDGKHRYRRGTIDKTLFIKKDKKDIMLVQVYVDDIIFGSTRKSWCDEFEALMKGRFQMSSMGELIFFLGLQVKQKTDGIFISQDKYVADMLKKFDLASVKTAITPMETKMALTKDEEADEVDVTPKTSHLNAVKRIFKYLKGKPNLGLWYPRESSFDLEAYSDSDYAGANLDRKSTTAAASCCGQVLWIHNQILDYGFNFMNTKIHIDNESTICIVKNPVYHSKTKHIEIRHHFIRDSYEKKLIRVEKIHTDFNVADLLTKAFDGPRFNFLVVNIVKQFWQTATSSTLADGTLELRATIDILEYTITKASVRSKLQLADASGMWPELIRLGTTKEGDMMGHYPTTIRHFRKDCPKLRNQNRGNQTRNKNGNKTGNQTGGNETTARAYAIGGGGTNPDSNVVTGTFLLNNCYASMLFDSGADRSFVSTTFSALLDVTPTTLDTSYAVELADGRISETNIVLRGCTLGLLGHPFDIDLMPVELGSFDVIIGMDWLAKYHALIVCDEKVVRIPYGNEVLIIRGDSCDSGSKLNIISCTKTQKYIEKGCQVYLAQVTSKKAEDKSEERRLEDVSIVREFPEVFPEDLPGLPPARQVEFQIDLVPGAAPVARAPYRLAPAEMQELSAQLQELSDRGFIRPSSSPWGAPVLFVKKKDGSFRMCIDYRELNKLTMKNRYPLPRINDLFDQLQGSRVYSKIDLRSGYHQLRVREEDISKTAFRTRYGHYEFQVMPFGLTNAPAVFMDLMNRVCKPYLDRFVIVFIDDILIYSKSRKEHEGHLKLILNLLKREELYAKFSKCEFWLSKVQFLGHVIDSEGIHVDPAKIEAIKDWASPKTPTEIRQFLGLAGYYRRFIEGFSKIARPMTKLTQKSLKFEWGEKAKAAFQLLKQRLCSAPILALPEGSENFMVYCDASHKGLGAVLMQREKVIAYASCQLKRHYLYGTKCVVFTDHKSLQHILDQKELNMRQRRWLELLSDYDCEIRYHPGKANVVADALSRKERSKPLRVRALVMTIGLNLPKQILSAQSEARKEENFINEDLRGMINKLEPRADGTLCLNNRSWIPCLGDLRALIMHESHKSKYSIHPGSDKMYQDLKKLYWWPNMKAEIATYVSKCLTCAKVKIEYQKPSGLLVQPEIPQWKWENITMDFVTKLPRTAAGQDTIWVIVDRLTKSAHFLPMREDDTLEKLTRQYLKEVVSKHGVPVSIISDRDGKFTSHFWKSLHKALGTRLDMSIAYHPETNGQSERTIQTLEDMLRACVLDFGKGWDKHLPLVEFSYNNSYHTSIKAAPFEALYGRKCRSPICWAEVGDSQLTGPEIIHETTERIVQIKSHIQAARDRQKSYADVRRKSLEFQVGDKVMLKVSPWKGVVRFGKRGKLNPCYIGHFKIIAKVGTVAYRLELPEKLSRVHSTFHVSKLKKCMADEPLAIPLDEIQVDDKLNFIEEPVEIMDREVKHLKQSRIPIVKVRWNSRRGHEFTWEREDQMQKKYPHLFTNSAPAAEDLQPSAFWTATRDHRASLERLSGGVIGESHLLQGKSCSRPSRYTISISTQLVKDPVDDQELYAQRSEYKEDKACGYEWALELCRLADHPRDVVGERLGRRTNNCLDVNSSGGEAEDDVGIMYSNWWGQVVRDTTENYLEFTSRGGDESLGVAAAHEIVRCDVLTIVSVERGVPLIGQVNDVHYDGRLDMWRLVKAIVISHSIRIGETRYIIQIRWAQRVIGGLEDTVLGDVTQWMRGVSHIHDARVDWVKVTIGGGFFEQSFEITLDIEETVESYSMKLVSDRKLLNFVWVWLLGCLRVWDTPYNRTIRSASSSRGSKGRTITQCGTAAARHAVYYRLEERVCVGLVRSNSREWWWMIMRVDTEVFTSEKRGGEACVIERFRQRAFFVLVSCGLGCFGTRGIVVYSEVLGDMNVFSSWEYGLRDLGGRIQASVVTEKGVCQELFEGTLRRSMDQHDSRSCERRWWQDSRMRTTGVGVAFSGSVTGALKLGWRCVLCEVQINFEECVILLVAHLVSVDERRTAEAGEVDSDTIVTRYLIRGVRESSMSAQPYSHQKYCDTTLRHIDAQKARQISLSRRRDIV</sequence>
<dbReference type="Pfam" id="PF13976">
    <property type="entry name" value="gag_pre-integrs"/>
    <property type="match status" value="1"/>
</dbReference>
<dbReference type="Gene3D" id="3.30.420.10">
    <property type="entry name" value="Ribonuclease H-like superfamily/Ribonuclease H"/>
    <property type="match status" value="2"/>
</dbReference>
<dbReference type="GO" id="GO:0003964">
    <property type="term" value="F:RNA-directed DNA polymerase activity"/>
    <property type="evidence" value="ECO:0007669"/>
    <property type="project" value="UniProtKB-KW"/>
</dbReference>
<evidence type="ECO:0000256" key="2">
    <source>
        <dbReference type="ARBA" id="ARBA00022679"/>
    </source>
</evidence>
<dbReference type="Proteomes" id="UP001151760">
    <property type="component" value="Unassembled WGS sequence"/>
</dbReference>